<proteinExistence type="predicted"/>
<dbReference type="EMBL" id="JACCBD010000001">
    <property type="protein sequence ID" value="NYD27973.1"/>
    <property type="molecule type" value="Genomic_DNA"/>
</dbReference>
<keyword evidence="3 6" id="KW-0812">Transmembrane</keyword>
<dbReference type="AlphaFoldDB" id="A0A852QZU0"/>
<feature type="transmembrane region" description="Helical" evidence="6">
    <location>
        <begin position="264"/>
        <end position="286"/>
    </location>
</feature>
<keyword evidence="2" id="KW-1003">Cell membrane</keyword>
<dbReference type="PIRSF" id="PIRSF035875">
    <property type="entry name" value="RNase_BN"/>
    <property type="match status" value="1"/>
</dbReference>
<gene>
    <name evidence="7" type="ORF">BJ960_002776</name>
</gene>
<feature type="transmembrane region" description="Helical" evidence="6">
    <location>
        <begin position="48"/>
        <end position="67"/>
    </location>
</feature>
<keyword evidence="5 6" id="KW-0472">Membrane</keyword>
<evidence type="ECO:0000256" key="5">
    <source>
        <dbReference type="ARBA" id="ARBA00023136"/>
    </source>
</evidence>
<keyword evidence="8" id="KW-1185">Reference proteome</keyword>
<dbReference type="GO" id="GO:0005886">
    <property type="term" value="C:plasma membrane"/>
    <property type="evidence" value="ECO:0007669"/>
    <property type="project" value="UniProtKB-SubCell"/>
</dbReference>
<dbReference type="Proteomes" id="UP000586095">
    <property type="component" value="Unassembled WGS sequence"/>
</dbReference>
<evidence type="ECO:0000256" key="6">
    <source>
        <dbReference type="SAM" id="Phobius"/>
    </source>
</evidence>
<evidence type="ECO:0000313" key="8">
    <source>
        <dbReference type="Proteomes" id="UP000586095"/>
    </source>
</evidence>
<evidence type="ECO:0000313" key="7">
    <source>
        <dbReference type="EMBL" id="NYD27973.1"/>
    </source>
</evidence>
<protein>
    <submittedName>
        <fullName evidence="7">Membrane protein</fullName>
    </submittedName>
</protein>
<feature type="transmembrane region" description="Helical" evidence="6">
    <location>
        <begin position="231"/>
        <end position="252"/>
    </location>
</feature>
<sequence>MNATPQPGVIARGMSLWQRVQRTRPYRTFSHFTDVGGSVLSGGMSYQALFAVFAGLVVGFSVFGIVLRGQPELLATIIEQINIFVPGLLGEGGADAAVPVQTLLETRALDWTTLVAGLSLVWVAINWFTGTRRSIRIIFGLEVKEYRNAILLKVRDFALAVGFFLAIIVSAALVLVSSNLTDLLLSWLGVSSDNWFFGGVGTVVRYGAMYVFDVLVLVAIHRYLAEVRIGWWNLVTGCMVGAAALFGLKLLGTALLGGATSNPLLAPFAIFVGLLLWFNFICRALLLTSSWIATGLDSKLGTPEAAEPSDAFRLFE</sequence>
<reference evidence="7 8" key="1">
    <citation type="submission" date="2020-07" db="EMBL/GenBank/DDBJ databases">
        <title>Sequencing the genomes of 1000 actinobacteria strains.</title>
        <authorList>
            <person name="Klenk H.-P."/>
        </authorList>
    </citation>
    <scope>NUCLEOTIDE SEQUENCE [LARGE SCALE GENOMIC DNA]</scope>
    <source>
        <strain evidence="7 8">DSM 17380</strain>
    </source>
</reference>
<accession>A0A852QZU0</accession>
<name>A0A852QZU0_9MICO</name>
<dbReference type="PANTHER" id="PTHR30213">
    <property type="entry name" value="INNER MEMBRANE PROTEIN YHJD"/>
    <property type="match status" value="1"/>
</dbReference>
<feature type="transmembrane region" description="Helical" evidence="6">
    <location>
        <begin position="111"/>
        <end position="129"/>
    </location>
</feature>
<dbReference type="InterPro" id="IPR017039">
    <property type="entry name" value="Virul_fac_BrkB"/>
</dbReference>
<evidence type="ECO:0000256" key="2">
    <source>
        <dbReference type="ARBA" id="ARBA00022475"/>
    </source>
</evidence>
<comment type="subcellular location">
    <subcellularLocation>
        <location evidence="1">Cell membrane</location>
        <topology evidence="1">Multi-pass membrane protein</topology>
    </subcellularLocation>
</comment>
<feature type="transmembrane region" description="Helical" evidence="6">
    <location>
        <begin position="196"/>
        <end position="219"/>
    </location>
</feature>
<comment type="caution">
    <text evidence="7">The sequence shown here is derived from an EMBL/GenBank/DDBJ whole genome shotgun (WGS) entry which is preliminary data.</text>
</comment>
<keyword evidence="4 6" id="KW-1133">Transmembrane helix</keyword>
<evidence type="ECO:0000256" key="1">
    <source>
        <dbReference type="ARBA" id="ARBA00004651"/>
    </source>
</evidence>
<dbReference type="RefSeq" id="WP_121076781.1">
    <property type="nucleotide sequence ID" value="NZ_BAAALZ010000001.1"/>
</dbReference>
<evidence type="ECO:0000256" key="4">
    <source>
        <dbReference type="ARBA" id="ARBA00022989"/>
    </source>
</evidence>
<dbReference type="Pfam" id="PF03631">
    <property type="entry name" value="Virul_fac_BrkB"/>
    <property type="match status" value="1"/>
</dbReference>
<evidence type="ECO:0000256" key="3">
    <source>
        <dbReference type="ARBA" id="ARBA00022692"/>
    </source>
</evidence>
<dbReference type="PANTHER" id="PTHR30213:SF1">
    <property type="entry name" value="INNER MEMBRANE PROTEIN YHJD"/>
    <property type="match status" value="1"/>
</dbReference>
<feature type="transmembrane region" description="Helical" evidence="6">
    <location>
        <begin position="157"/>
        <end position="176"/>
    </location>
</feature>
<organism evidence="7 8">
    <name type="scientific">Leucobacter aridicollis</name>
    <dbReference type="NCBI Taxonomy" id="283878"/>
    <lineage>
        <taxon>Bacteria</taxon>
        <taxon>Bacillati</taxon>
        <taxon>Actinomycetota</taxon>
        <taxon>Actinomycetes</taxon>
        <taxon>Micrococcales</taxon>
        <taxon>Microbacteriaceae</taxon>
        <taxon>Leucobacter</taxon>
    </lineage>
</organism>